<reference evidence="6 7" key="1">
    <citation type="submission" date="2019-07" db="EMBL/GenBank/DDBJ databases">
        <title>Whole genome shotgun sequence of Segetibacter aerophilus NBRC 106135.</title>
        <authorList>
            <person name="Hosoyama A."/>
            <person name="Uohara A."/>
            <person name="Ohji S."/>
            <person name="Ichikawa N."/>
        </authorList>
    </citation>
    <scope>NUCLEOTIDE SEQUENCE [LARGE SCALE GENOMIC DNA]</scope>
    <source>
        <strain evidence="6 7">NBRC 106135</strain>
    </source>
</reference>
<dbReference type="AlphaFoldDB" id="A0A512B9N0"/>
<dbReference type="InterPro" id="IPR013740">
    <property type="entry name" value="Redoxin"/>
</dbReference>
<dbReference type="InterPro" id="IPR036249">
    <property type="entry name" value="Thioredoxin-like_sf"/>
</dbReference>
<dbReference type="OrthoDB" id="1098640at2"/>
<protein>
    <recommendedName>
        <fullName evidence="5">Thioredoxin domain-containing protein</fullName>
    </recommendedName>
</protein>
<evidence type="ECO:0000256" key="4">
    <source>
        <dbReference type="ARBA" id="ARBA00023284"/>
    </source>
</evidence>
<dbReference type="RefSeq" id="WP_147202583.1">
    <property type="nucleotide sequence ID" value="NZ_BJYT01000002.1"/>
</dbReference>
<evidence type="ECO:0000256" key="3">
    <source>
        <dbReference type="ARBA" id="ARBA00023157"/>
    </source>
</evidence>
<proteinExistence type="predicted"/>
<dbReference type="InterPro" id="IPR013766">
    <property type="entry name" value="Thioredoxin_domain"/>
</dbReference>
<dbReference type="PROSITE" id="PS51257">
    <property type="entry name" value="PROKAR_LIPOPROTEIN"/>
    <property type="match status" value="1"/>
</dbReference>
<dbReference type="Gene3D" id="3.40.30.10">
    <property type="entry name" value="Glutaredoxin"/>
    <property type="match status" value="1"/>
</dbReference>
<keyword evidence="2" id="KW-0201">Cytochrome c-type biogenesis</keyword>
<organism evidence="6 7">
    <name type="scientific">Segetibacter aerophilus</name>
    <dbReference type="NCBI Taxonomy" id="670293"/>
    <lineage>
        <taxon>Bacteria</taxon>
        <taxon>Pseudomonadati</taxon>
        <taxon>Bacteroidota</taxon>
        <taxon>Chitinophagia</taxon>
        <taxon>Chitinophagales</taxon>
        <taxon>Chitinophagaceae</taxon>
        <taxon>Segetibacter</taxon>
    </lineage>
</organism>
<dbReference type="PANTHER" id="PTHR42852">
    <property type="entry name" value="THIOL:DISULFIDE INTERCHANGE PROTEIN DSBE"/>
    <property type="match status" value="1"/>
</dbReference>
<dbReference type="Proteomes" id="UP000321513">
    <property type="component" value="Unassembled WGS sequence"/>
</dbReference>
<accession>A0A512B9N0</accession>
<gene>
    <name evidence="6" type="ORF">SAE01_10230</name>
</gene>
<dbReference type="PANTHER" id="PTHR42852:SF6">
    <property type="entry name" value="THIOL:DISULFIDE INTERCHANGE PROTEIN DSBE"/>
    <property type="match status" value="1"/>
</dbReference>
<dbReference type="GO" id="GO:0030313">
    <property type="term" value="C:cell envelope"/>
    <property type="evidence" value="ECO:0007669"/>
    <property type="project" value="UniProtKB-SubCell"/>
</dbReference>
<comment type="subcellular location">
    <subcellularLocation>
        <location evidence="1">Cell envelope</location>
    </subcellularLocation>
</comment>
<evidence type="ECO:0000313" key="7">
    <source>
        <dbReference type="Proteomes" id="UP000321513"/>
    </source>
</evidence>
<evidence type="ECO:0000256" key="1">
    <source>
        <dbReference type="ARBA" id="ARBA00004196"/>
    </source>
</evidence>
<dbReference type="GO" id="GO:0017004">
    <property type="term" value="P:cytochrome complex assembly"/>
    <property type="evidence" value="ECO:0007669"/>
    <property type="project" value="UniProtKB-KW"/>
</dbReference>
<keyword evidence="7" id="KW-1185">Reference proteome</keyword>
<dbReference type="EMBL" id="BJYT01000002">
    <property type="protein sequence ID" value="GEO08527.1"/>
    <property type="molecule type" value="Genomic_DNA"/>
</dbReference>
<name>A0A512B9N0_9BACT</name>
<evidence type="ECO:0000313" key="6">
    <source>
        <dbReference type="EMBL" id="GEO08527.1"/>
    </source>
</evidence>
<keyword evidence="3" id="KW-1015">Disulfide bond</keyword>
<keyword evidence="4" id="KW-0676">Redox-active center</keyword>
<evidence type="ECO:0000256" key="2">
    <source>
        <dbReference type="ARBA" id="ARBA00022748"/>
    </source>
</evidence>
<feature type="domain" description="Thioredoxin" evidence="5">
    <location>
        <begin position="35"/>
        <end position="181"/>
    </location>
</feature>
<evidence type="ECO:0000259" key="5">
    <source>
        <dbReference type="PROSITE" id="PS51352"/>
    </source>
</evidence>
<dbReference type="Pfam" id="PF08534">
    <property type="entry name" value="Redoxin"/>
    <property type="match status" value="1"/>
</dbReference>
<dbReference type="PROSITE" id="PS51352">
    <property type="entry name" value="THIOREDOXIN_2"/>
    <property type="match status" value="1"/>
</dbReference>
<dbReference type="GO" id="GO:0016491">
    <property type="term" value="F:oxidoreductase activity"/>
    <property type="evidence" value="ECO:0007669"/>
    <property type="project" value="InterPro"/>
</dbReference>
<comment type="caution">
    <text evidence="6">The sequence shown here is derived from an EMBL/GenBank/DDBJ whole genome shotgun (WGS) entry which is preliminary data.</text>
</comment>
<sequence>MKSFVVILILTIVSSSCFCQKQHRRYDSLIAVYSYLYNQPFPELELEDTSGALIKISSFTGKTVYVDFWFTTCPPCLHEVPYSKALQEYFKKDTNIVFVSICIEEINRKPDWKKMIQEQEMQGVHLFYARNRPQKINLLRRYEIAFPTYLLLNKEMRVIGYNAPRPSEKGWVHYAIEQATKNISLVEAFKFSNKNPKVLEGFKSF</sequence>
<dbReference type="InterPro" id="IPR050553">
    <property type="entry name" value="Thioredoxin_ResA/DsbE_sf"/>
</dbReference>
<dbReference type="SUPFAM" id="SSF52833">
    <property type="entry name" value="Thioredoxin-like"/>
    <property type="match status" value="1"/>
</dbReference>
<dbReference type="CDD" id="cd02966">
    <property type="entry name" value="TlpA_like_family"/>
    <property type="match status" value="1"/>
</dbReference>